<keyword evidence="4" id="KW-1185">Reference proteome</keyword>
<dbReference type="PANTHER" id="PTHR34136">
    <property type="match status" value="1"/>
</dbReference>
<dbReference type="InterPro" id="IPR004629">
    <property type="entry name" value="WecG_TagA_CpsF"/>
</dbReference>
<protein>
    <submittedName>
        <fullName evidence="3">WecB/TagA/CpsF family glycosyltransferase</fullName>
    </submittedName>
</protein>
<accession>A0A6P0UQV1</accession>
<evidence type="ECO:0000313" key="3">
    <source>
        <dbReference type="EMBL" id="NER13243.1"/>
    </source>
</evidence>
<dbReference type="Proteomes" id="UP000468581">
    <property type="component" value="Unassembled WGS sequence"/>
</dbReference>
<evidence type="ECO:0000256" key="1">
    <source>
        <dbReference type="ARBA" id="ARBA00022676"/>
    </source>
</evidence>
<proteinExistence type="predicted"/>
<dbReference type="Pfam" id="PF03808">
    <property type="entry name" value="Glyco_tran_WecG"/>
    <property type="match status" value="1"/>
</dbReference>
<evidence type="ECO:0000256" key="2">
    <source>
        <dbReference type="ARBA" id="ARBA00022679"/>
    </source>
</evidence>
<evidence type="ECO:0000313" key="4">
    <source>
        <dbReference type="Proteomes" id="UP000468581"/>
    </source>
</evidence>
<name>A0A6P0UQV1_9FLAO</name>
<keyword evidence="1" id="KW-0328">Glycosyltransferase</keyword>
<comment type="caution">
    <text evidence="3">The sequence shown here is derived from an EMBL/GenBank/DDBJ whole genome shotgun (WGS) entry which is preliminary data.</text>
</comment>
<dbReference type="AlphaFoldDB" id="A0A6P0UQV1"/>
<organism evidence="3 4">
    <name type="scientific">Leptobacterium flavescens</name>
    <dbReference type="NCBI Taxonomy" id="472055"/>
    <lineage>
        <taxon>Bacteria</taxon>
        <taxon>Pseudomonadati</taxon>
        <taxon>Bacteroidota</taxon>
        <taxon>Flavobacteriia</taxon>
        <taxon>Flavobacteriales</taxon>
        <taxon>Flavobacteriaceae</taxon>
        <taxon>Leptobacterium</taxon>
    </lineage>
</organism>
<dbReference type="CDD" id="cd06533">
    <property type="entry name" value="Glyco_transf_WecG_TagA"/>
    <property type="match status" value="1"/>
</dbReference>
<reference evidence="3 4" key="1">
    <citation type="submission" date="2020-01" db="EMBL/GenBank/DDBJ databases">
        <title>Leptobacterium flavescens.</title>
        <authorList>
            <person name="Wang G."/>
        </authorList>
    </citation>
    <scope>NUCLEOTIDE SEQUENCE [LARGE SCALE GENOMIC DNA]</scope>
    <source>
        <strain evidence="3 4">KCTC 22160</strain>
    </source>
</reference>
<sequence length="233" mass="27018">MKTPPFTYINKKRTYAFKSKEDFLNAIENEKKILVALNAEKLNKSNIELDQIINDNIGYPDGVGAVWALSRKGLDSVKIAGAEFWLDIIERYQQTKTFYFVGGSQEVIENTILKLKQNFHDIHIKGFRNGFLGKGDKEILINEIKKCNPDVIFVAQGTPKQEFLMNELNKEHQALYMGLGGSFDVYTGLKKRAPKLFIKLGLEWFYRLLIEPTRWRRQLTYFNFAVKVITNRI</sequence>
<dbReference type="PANTHER" id="PTHR34136:SF1">
    <property type="entry name" value="UDP-N-ACETYL-D-MANNOSAMINURONIC ACID TRANSFERASE"/>
    <property type="match status" value="1"/>
</dbReference>
<keyword evidence="2 3" id="KW-0808">Transferase</keyword>
<dbReference type="GO" id="GO:0016758">
    <property type="term" value="F:hexosyltransferase activity"/>
    <property type="evidence" value="ECO:0007669"/>
    <property type="project" value="TreeGrafter"/>
</dbReference>
<dbReference type="RefSeq" id="WP_163606237.1">
    <property type="nucleotide sequence ID" value="NZ_JAABOO010000001.1"/>
</dbReference>
<dbReference type="NCBIfam" id="TIGR00696">
    <property type="entry name" value="wecG_tagA_cpsF"/>
    <property type="match status" value="1"/>
</dbReference>
<dbReference type="EMBL" id="JAABOO010000001">
    <property type="protein sequence ID" value="NER13243.1"/>
    <property type="molecule type" value="Genomic_DNA"/>
</dbReference>
<gene>
    <name evidence="3" type="ORF">GWK08_07315</name>
</gene>